<dbReference type="Pfam" id="PF03965">
    <property type="entry name" value="Penicillinase_R"/>
    <property type="match status" value="1"/>
</dbReference>
<evidence type="ECO:0000256" key="4">
    <source>
        <dbReference type="ARBA" id="ARBA00023163"/>
    </source>
</evidence>
<keyword evidence="5" id="KW-0175">Coiled coil</keyword>
<accession>A0ABP9J9L7</accession>
<feature type="region of interest" description="Disordered" evidence="6">
    <location>
        <begin position="57"/>
        <end position="104"/>
    </location>
</feature>
<dbReference type="Gene3D" id="1.10.10.10">
    <property type="entry name" value="Winged helix-like DNA-binding domain superfamily/Winged helix DNA-binding domain"/>
    <property type="match status" value="1"/>
</dbReference>
<organism evidence="7 8">
    <name type="scientific">Streptomyces siamensis</name>
    <dbReference type="NCBI Taxonomy" id="1274986"/>
    <lineage>
        <taxon>Bacteria</taxon>
        <taxon>Bacillati</taxon>
        <taxon>Actinomycetota</taxon>
        <taxon>Actinomycetes</taxon>
        <taxon>Kitasatosporales</taxon>
        <taxon>Streptomycetaceae</taxon>
        <taxon>Streptomyces</taxon>
    </lineage>
</organism>
<evidence type="ECO:0000256" key="6">
    <source>
        <dbReference type="SAM" id="MobiDB-lite"/>
    </source>
</evidence>
<evidence type="ECO:0008006" key="9">
    <source>
        <dbReference type="Google" id="ProtNLM"/>
    </source>
</evidence>
<keyword evidence="8" id="KW-1185">Reference proteome</keyword>
<gene>
    <name evidence="7" type="ORF">GCM10023335_55560</name>
</gene>
<keyword evidence="2" id="KW-0805">Transcription regulation</keyword>
<keyword evidence="3" id="KW-0238">DNA-binding</keyword>
<dbReference type="InterPro" id="IPR036388">
    <property type="entry name" value="WH-like_DNA-bd_sf"/>
</dbReference>
<evidence type="ECO:0000256" key="3">
    <source>
        <dbReference type="ARBA" id="ARBA00023125"/>
    </source>
</evidence>
<feature type="compositionally biased region" description="Low complexity" evidence="6">
    <location>
        <begin position="78"/>
        <end position="101"/>
    </location>
</feature>
<evidence type="ECO:0000256" key="5">
    <source>
        <dbReference type="SAM" id="Coils"/>
    </source>
</evidence>
<proteinExistence type="inferred from homology"/>
<reference evidence="8" key="1">
    <citation type="journal article" date="2019" name="Int. J. Syst. Evol. Microbiol.">
        <title>The Global Catalogue of Microorganisms (GCM) 10K type strain sequencing project: providing services to taxonomists for standard genome sequencing and annotation.</title>
        <authorList>
            <consortium name="The Broad Institute Genomics Platform"/>
            <consortium name="The Broad Institute Genome Sequencing Center for Infectious Disease"/>
            <person name="Wu L."/>
            <person name="Ma J."/>
        </authorList>
    </citation>
    <scope>NUCLEOTIDE SEQUENCE [LARGE SCALE GENOMIC DNA]</scope>
    <source>
        <strain evidence="8">JCM 18409</strain>
    </source>
</reference>
<evidence type="ECO:0000256" key="2">
    <source>
        <dbReference type="ARBA" id="ARBA00023015"/>
    </source>
</evidence>
<comment type="caution">
    <text evidence="7">The sequence shown here is derived from an EMBL/GenBank/DDBJ whole genome shotgun (WGS) entry which is preliminary data.</text>
</comment>
<evidence type="ECO:0000313" key="8">
    <source>
        <dbReference type="Proteomes" id="UP001501759"/>
    </source>
</evidence>
<dbReference type="Proteomes" id="UP001501759">
    <property type="component" value="Unassembled WGS sequence"/>
</dbReference>
<sequence length="175" mass="18667">MSVEADIQEPLSSVYTHRVRADLERVETEIAQTEARLKALRSDHVLLSRLWENLGDAVKDGNPGAAAPGQRSSEPEASDSSSARSRSSVAGAGRRAPAAKRGSVRDAVLKHLRASEHPVSVNDIFAALPSKVQLSGKVVVRNTVEALVAKGAVERSREGQFVRYTLATASSEAEA</sequence>
<dbReference type="InterPro" id="IPR036390">
    <property type="entry name" value="WH_DNA-bd_sf"/>
</dbReference>
<comment type="similarity">
    <text evidence="1">Belongs to the BlaI transcriptional regulatory family.</text>
</comment>
<protein>
    <recommendedName>
        <fullName evidence="9">BlaI/MecI/CopY family transcriptional regulator</fullName>
    </recommendedName>
</protein>
<dbReference type="InterPro" id="IPR005650">
    <property type="entry name" value="BlaI_family"/>
</dbReference>
<name>A0ABP9J9L7_9ACTN</name>
<evidence type="ECO:0000313" key="7">
    <source>
        <dbReference type="EMBL" id="GAA5023087.1"/>
    </source>
</evidence>
<feature type="coiled-coil region" evidence="5">
    <location>
        <begin position="16"/>
        <end position="43"/>
    </location>
</feature>
<evidence type="ECO:0000256" key="1">
    <source>
        <dbReference type="ARBA" id="ARBA00011046"/>
    </source>
</evidence>
<dbReference type="RefSeq" id="WP_345655040.1">
    <property type="nucleotide sequence ID" value="NZ_BAABKB010000023.1"/>
</dbReference>
<dbReference type="EMBL" id="BAABKB010000023">
    <property type="protein sequence ID" value="GAA5023087.1"/>
    <property type="molecule type" value="Genomic_DNA"/>
</dbReference>
<dbReference type="SUPFAM" id="SSF46785">
    <property type="entry name" value="Winged helix' DNA-binding domain"/>
    <property type="match status" value="1"/>
</dbReference>
<keyword evidence="4" id="KW-0804">Transcription</keyword>